<dbReference type="InterPro" id="IPR013154">
    <property type="entry name" value="ADH-like_N"/>
</dbReference>
<dbReference type="AlphaFoldDB" id="A0A9W9PA30"/>
<evidence type="ECO:0000259" key="1">
    <source>
        <dbReference type="SMART" id="SM00829"/>
    </source>
</evidence>
<dbReference type="InterPro" id="IPR020843">
    <property type="entry name" value="ER"/>
</dbReference>
<dbReference type="PANTHER" id="PTHR11695:SF294">
    <property type="entry name" value="RETICULON-4-INTERACTING PROTEIN 1, MITOCHONDRIAL"/>
    <property type="match status" value="1"/>
</dbReference>
<reference evidence="2" key="2">
    <citation type="journal article" date="2023" name="IMA Fungus">
        <title>Comparative genomic study of the Penicillium genus elucidates a diverse pangenome and 15 lateral gene transfer events.</title>
        <authorList>
            <person name="Petersen C."/>
            <person name="Sorensen T."/>
            <person name="Nielsen M.R."/>
            <person name="Sondergaard T.E."/>
            <person name="Sorensen J.L."/>
            <person name="Fitzpatrick D.A."/>
            <person name="Frisvad J.C."/>
            <person name="Nielsen K.L."/>
        </authorList>
    </citation>
    <scope>NUCLEOTIDE SEQUENCE</scope>
    <source>
        <strain evidence="2">IBT 19713</strain>
    </source>
</reference>
<dbReference type="Pfam" id="PF08240">
    <property type="entry name" value="ADH_N"/>
    <property type="match status" value="1"/>
</dbReference>
<name>A0A9W9PA30_9EURO</name>
<dbReference type="PANTHER" id="PTHR11695">
    <property type="entry name" value="ALCOHOL DEHYDROGENASE RELATED"/>
    <property type="match status" value="1"/>
</dbReference>
<dbReference type="SUPFAM" id="SSF50129">
    <property type="entry name" value="GroES-like"/>
    <property type="match status" value="1"/>
</dbReference>
<dbReference type="CDD" id="cd08267">
    <property type="entry name" value="MDR1"/>
    <property type="match status" value="1"/>
</dbReference>
<dbReference type="InterPro" id="IPR036291">
    <property type="entry name" value="NAD(P)-bd_dom_sf"/>
</dbReference>
<dbReference type="GO" id="GO:0005739">
    <property type="term" value="C:mitochondrion"/>
    <property type="evidence" value="ECO:0007669"/>
    <property type="project" value="TreeGrafter"/>
</dbReference>
<evidence type="ECO:0000313" key="3">
    <source>
        <dbReference type="Proteomes" id="UP001150941"/>
    </source>
</evidence>
<feature type="domain" description="Enoyl reductase (ER)" evidence="1">
    <location>
        <begin position="20"/>
        <end position="331"/>
    </location>
</feature>
<dbReference type="OrthoDB" id="201656at2759"/>
<reference evidence="2" key="1">
    <citation type="submission" date="2022-11" db="EMBL/GenBank/DDBJ databases">
        <authorList>
            <person name="Petersen C."/>
        </authorList>
    </citation>
    <scope>NUCLEOTIDE SEQUENCE</scope>
    <source>
        <strain evidence="2">IBT 19713</strain>
    </source>
</reference>
<dbReference type="GO" id="GO:0016491">
    <property type="term" value="F:oxidoreductase activity"/>
    <property type="evidence" value="ECO:0007669"/>
    <property type="project" value="InterPro"/>
</dbReference>
<comment type="caution">
    <text evidence="2">The sequence shown here is derived from an EMBL/GenBank/DDBJ whole genome shotgun (WGS) entry which is preliminary data.</text>
</comment>
<proteinExistence type="predicted"/>
<gene>
    <name evidence="2" type="ORF">N7468_004900</name>
</gene>
<dbReference type="Gene3D" id="3.40.50.720">
    <property type="entry name" value="NAD(P)-binding Rossmann-like Domain"/>
    <property type="match status" value="1"/>
</dbReference>
<dbReference type="SUPFAM" id="SSF51735">
    <property type="entry name" value="NAD(P)-binding Rossmann-fold domains"/>
    <property type="match status" value="1"/>
</dbReference>
<dbReference type="EMBL" id="JAPQKS010000003">
    <property type="protein sequence ID" value="KAJ5240281.1"/>
    <property type="molecule type" value="Genomic_DNA"/>
</dbReference>
<protein>
    <recommendedName>
        <fullName evidence="1">Enoyl reductase (ER) domain-containing protein</fullName>
    </recommendedName>
</protein>
<dbReference type="Proteomes" id="UP001150941">
    <property type="component" value="Unassembled WGS sequence"/>
</dbReference>
<sequence length="348" mass="37654">MASYHPEAMKAWLYSSAYGGIENNMQLHERARVPPVPQGTEVLVQVLSAALNPLDFKFPEIGMIMARMVTGASASPGLDFCGRVVATGPLARHLKEGQLALCSPPRFGSLGDYLTITADKIAVAADGVAVDSAAAIPLAGQTAYQSLEGYVKAGDKVFINGGSGGCGIFAIQIAKQMGCHVTATCSTRNVELCFRLGVDEVINYTTETDLVATLGQRGVVFDHIVDHIGVPSDLYYQCHRFLKEGGVFIQVGASSLVTFVSRLSWPSILGGGQRKYTIMMVKNNQRQLQQLMEWLASGAIQVQLDSTYEFRDAVKAFQRLKSGRTRGKIIVHVNDPHEQNMEPFGIGL</sequence>
<keyword evidence="3" id="KW-1185">Reference proteome</keyword>
<dbReference type="InterPro" id="IPR050700">
    <property type="entry name" value="YIM1/Zinc_Alcohol_DH_Fams"/>
</dbReference>
<dbReference type="Pfam" id="PF13602">
    <property type="entry name" value="ADH_zinc_N_2"/>
    <property type="match status" value="1"/>
</dbReference>
<accession>A0A9W9PA30</accession>
<dbReference type="GeneID" id="83201500"/>
<evidence type="ECO:0000313" key="2">
    <source>
        <dbReference type="EMBL" id="KAJ5240281.1"/>
    </source>
</evidence>
<dbReference type="RefSeq" id="XP_058333200.1">
    <property type="nucleotide sequence ID" value="XM_058474197.1"/>
</dbReference>
<organism evidence="2 3">
    <name type="scientific">Penicillium chermesinum</name>
    <dbReference type="NCBI Taxonomy" id="63820"/>
    <lineage>
        <taxon>Eukaryota</taxon>
        <taxon>Fungi</taxon>
        <taxon>Dikarya</taxon>
        <taxon>Ascomycota</taxon>
        <taxon>Pezizomycotina</taxon>
        <taxon>Eurotiomycetes</taxon>
        <taxon>Eurotiomycetidae</taxon>
        <taxon>Eurotiales</taxon>
        <taxon>Aspergillaceae</taxon>
        <taxon>Penicillium</taxon>
    </lineage>
</organism>
<dbReference type="SMART" id="SM00829">
    <property type="entry name" value="PKS_ER"/>
    <property type="match status" value="1"/>
</dbReference>
<dbReference type="InterPro" id="IPR011032">
    <property type="entry name" value="GroES-like_sf"/>
</dbReference>
<dbReference type="Gene3D" id="3.90.180.10">
    <property type="entry name" value="Medium-chain alcohol dehydrogenases, catalytic domain"/>
    <property type="match status" value="1"/>
</dbReference>